<dbReference type="EMBL" id="JAARRM010000002">
    <property type="protein sequence ID" value="MBC1521314.1"/>
    <property type="molecule type" value="Genomic_DNA"/>
</dbReference>
<feature type="coiled-coil region" evidence="1">
    <location>
        <begin position="10"/>
        <end position="156"/>
    </location>
</feature>
<name>A0A841ZPR1_9LIST</name>
<gene>
    <name evidence="2" type="ORF">HB912_06615</name>
</gene>
<dbReference type="Proteomes" id="UP000559885">
    <property type="component" value="Unassembled WGS sequence"/>
</dbReference>
<dbReference type="RefSeq" id="WP_185373154.1">
    <property type="nucleotide sequence ID" value="NZ_JAARRM010000002.1"/>
</dbReference>
<reference evidence="2 3" key="1">
    <citation type="submission" date="2020-03" db="EMBL/GenBank/DDBJ databases">
        <title>Soil Listeria distribution.</title>
        <authorList>
            <person name="Liao J."/>
            <person name="Wiedmann M."/>
        </authorList>
    </citation>
    <scope>NUCLEOTIDE SEQUENCE [LARGE SCALE GENOMIC DNA]</scope>
    <source>
        <strain evidence="2 3">FSL L7-1507</strain>
    </source>
</reference>
<evidence type="ECO:0000256" key="1">
    <source>
        <dbReference type="SAM" id="Coils"/>
    </source>
</evidence>
<proteinExistence type="predicted"/>
<comment type="caution">
    <text evidence="2">The sequence shown here is derived from an EMBL/GenBank/DDBJ whole genome shotgun (WGS) entry which is preliminary data.</text>
</comment>
<evidence type="ECO:0000313" key="3">
    <source>
        <dbReference type="Proteomes" id="UP000559885"/>
    </source>
</evidence>
<organism evidence="2 3">
    <name type="scientific">Listeria aquatica</name>
    <dbReference type="NCBI Taxonomy" id="1494960"/>
    <lineage>
        <taxon>Bacteria</taxon>
        <taxon>Bacillati</taxon>
        <taxon>Bacillota</taxon>
        <taxon>Bacilli</taxon>
        <taxon>Bacillales</taxon>
        <taxon>Listeriaceae</taxon>
        <taxon>Listeria</taxon>
    </lineage>
</organism>
<keyword evidence="1" id="KW-0175">Coiled coil</keyword>
<protein>
    <submittedName>
        <fullName evidence="2">Uncharacterized protein</fullName>
    </submittedName>
</protein>
<sequence>MKLETVTTGKQFFERQLKEKELQLEQSIHKEISLKAENEHLKQKMKELQEQFEESNIEKQAFTQKMEELEITKRTAEKATRMEEKLIKELKESKAELSEYKQKTFSLLEELRHVLQELVKKSEELESTNFKLDRQFKQKEQAYKTLNERYQKMLNTKIMKWTGTYWKLRRKILLKSK</sequence>
<dbReference type="AlphaFoldDB" id="A0A841ZPR1"/>
<accession>A0A841ZPR1</accession>
<evidence type="ECO:0000313" key="2">
    <source>
        <dbReference type="EMBL" id="MBC1521314.1"/>
    </source>
</evidence>